<dbReference type="EMBL" id="CP042905">
    <property type="protein sequence ID" value="QEE15457.1"/>
    <property type="molecule type" value="Genomic_DNA"/>
</dbReference>
<dbReference type="InterPro" id="IPR000182">
    <property type="entry name" value="GNAT_dom"/>
</dbReference>
<feature type="domain" description="N-acetyltransferase" evidence="1">
    <location>
        <begin position="1"/>
        <end position="148"/>
    </location>
</feature>
<dbReference type="InterPro" id="IPR051554">
    <property type="entry name" value="Acetyltransferase_Eis"/>
</dbReference>
<dbReference type="SUPFAM" id="SSF55718">
    <property type="entry name" value="SCP-like"/>
    <property type="match status" value="1"/>
</dbReference>
<dbReference type="Proteomes" id="UP000321408">
    <property type="component" value="Chromosome"/>
</dbReference>
<dbReference type="Pfam" id="PF13527">
    <property type="entry name" value="Acetyltransf_9"/>
    <property type="match status" value="1"/>
</dbReference>
<organism evidence="2 3">
    <name type="scientific">Promethearchaeum syntrophicum</name>
    <dbReference type="NCBI Taxonomy" id="2594042"/>
    <lineage>
        <taxon>Archaea</taxon>
        <taxon>Promethearchaeati</taxon>
        <taxon>Promethearchaeota</taxon>
        <taxon>Promethearchaeia</taxon>
        <taxon>Promethearchaeales</taxon>
        <taxon>Promethearchaeaceae</taxon>
        <taxon>Promethearchaeum</taxon>
    </lineage>
</organism>
<dbReference type="Pfam" id="PF13530">
    <property type="entry name" value="SCP2_2"/>
    <property type="match status" value="1"/>
</dbReference>
<dbReference type="GO" id="GO:0030649">
    <property type="term" value="P:aminoglycoside antibiotic catabolic process"/>
    <property type="evidence" value="ECO:0007669"/>
    <property type="project" value="TreeGrafter"/>
</dbReference>
<dbReference type="InterPro" id="IPR025559">
    <property type="entry name" value="Eis_dom"/>
</dbReference>
<dbReference type="Gene3D" id="3.40.630.30">
    <property type="match status" value="2"/>
</dbReference>
<gene>
    <name evidence="2" type="primary">eis</name>
    <name evidence="2" type="ORF">DSAG12_01283</name>
</gene>
<reference evidence="2 3" key="2">
    <citation type="journal article" date="2024" name="Int. J. Syst. Evol. Microbiol.">
        <title>Promethearchaeum syntrophicum gen. nov., sp. nov., an anaerobic, obligately syntrophic archaeon, the first isolate of the lineage 'Asgard' archaea, and proposal of the new archaeal phylum Promethearchaeota phyl. nov. and kingdom Promethearchaeati regn. nov.</title>
        <authorList>
            <person name="Imachi H."/>
            <person name="Nobu M.K."/>
            <person name="Kato S."/>
            <person name="Takaki Y."/>
            <person name="Miyazaki M."/>
            <person name="Miyata M."/>
            <person name="Ogawara M."/>
            <person name="Saito Y."/>
            <person name="Sakai S."/>
            <person name="Tahara Y.O."/>
            <person name="Takano Y."/>
            <person name="Tasumi E."/>
            <person name="Uematsu K."/>
            <person name="Yoshimura T."/>
            <person name="Itoh T."/>
            <person name="Ohkuma M."/>
            <person name="Takai K."/>
        </authorList>
    </citation>
    <scope>NUCLEOTIDE SEQUENCE [LARGE SCALE GENOMIC DNA]</scope>
    <source>
        <strain evidence="2 3">MK-D1</strain>
    </source>
</reference>
<dbReference type="Pfam" id="PF17668">
    <property type="entry name" value="Acetyltransf_17"/>
    <property type="match status" value="1"/>
</dbReference>
<protein>
    <submittedName>
        <fullName evidence="2">Enhanced intracellular survival protein Eis</fullName>
        <ecNumber evidence="2">2.3.1.-</ecNumber>
    </submittedName>
</protein>
<dbReference type="SUPFAM" id="SSF55729">
    <property type="entry name" value="Acyl-CoA N-acyltransferases (Nat)"/>
    <property type="match status" value="1"/>
</dbReference>
<accession>A0A5B9D9C5</accession>
<dbReference type="PANTHER" id="PTHR37817">
    <property type="entry name" value="N-ACETYLTRANSFERASE EIS"/>
    <property type="match status" value="1"/>
</dbReference>
<keyword evidence="3" id="KW-1185">Reference proteome</keyword>
<dbReference type="OrthoDB" id="212302at2157"/>
<evidence type="ECO:0000313" key="2">
    <source>
        <dbReference type="EMBL" id="QEE15457.1"/>
    </source>
</evidence>
<dbReference type="PANTHER" id="PTHR37817:SF1">
    <property type="entry name" value="N-ACETYLTRANSFERASE EIS"/>
    <property type="match status" value="1"/>
</dbReference>
<evidence type="ECO:0000259" key="1">
    <source>
        <dbReference type="PROSITE" id="PS51186"/>
    </source>
</evidence>
<name>A0A5B9D9C5_9ARCH</name>
<keyword evidence="2" id="KW-0808">Transferase</keyword>
<dbReference type="InterPro" id="IPR041380">
    <property type="entry name" value="Acetyltransf_17"/>
</dbReference>
<keyword evidence="2" id="KW-0012">Acyltransferase</keyword>
<dbReference type="InterPro" id="IPR036527">
    <property type="entry name" value="SCP2_sterol-bd_dom_sf"/>
</dbReference>
<dbReference type="KEGG" id="psyt:DSAG12_01283"/>
<dbReference type="AlphaFoldDB" id="A0A5B9D9C5"/>
<sequence length="408" mass="47803">MELIKLDQSHRESFEKLMKFSFPLEDEEENEEVALFLKNNRIWDEAYGWFDGDTLVSTYSSYSGQFKIRNKFFKVKFIDLVATLPTYRKKGLVRKGLTLELEKNFDSQFHFFSLGPFKQEFYRNLGFETVMDSRRVEFDFDFLSKKTDFQGYRTKIGILKEDSNLREDLMQVKKWMGENSRYNQAKIPELYDEVFFQMSKKYVAIAYDENSIPKGYMIFSEIEQILKITNMHYIDLQAFYALKQLLLSYQDQVKKILFTSIQPDLPIDLLIDNYWLTGKKCSVQDNSWRMFRIVNLESVLREICKEIQDNEIYLKVSDGLFNQNNGIYLFSKNKIERVDSYSGKIDAALSISDLVPLLSGRKSSYDLYLTGKLTIPGNGTIYNSKSLAPPIIAELDKIFPKVTTFGIL</sequence>
<dbReference type="GO" id="GO:0034069">
    <property type="term" value="F:aminoglycoside N-acetyltransferase activity"/>
    <property type="evidence" value="ECO:0007669"/>
    <property type="project" value="TreeGrafter"/>
</dbReference>
<dbReference type="RefSeq" id="WP_147662365.1">
    <property type="nucleotide sequence ID" value="NZ_CP042905.2"/>
</dbReference>
<evidence type="ECO:0000313" key="3">
    <source>
        <dbReference type="Proteomes" id="UP000321408"/>
    </source>
</evidence>
<dbReference type="EC" id="2.3.1.-" evidence="2"/>
<proteinExistence type="predicted"/>
<reference evidence="2 3" key="1">
    <citation type="journal article" date="2020" name="Nature">
        <title>Isolation of an archaeon at the prokaryote-eukaryote interface.</title>
        <authorList>
            <person name="Imachi H."/>
            <person name="Nobu M.K."/>
            <person name="Nakahara N."/>
            <person name="Morono Y."/>
            <person name="Ogawara M."/>
            <person name="Takaki Y."/>
            <person name="Takano Y."/>
            <person name="Uematsu K."/>
            <person name="Ikuta T."/>
            <person name="Ito M."/>
            <person name="Matsui Y."/>
            <person name="Miyazaki M."/>
            <person name="Murata K."/>
            <person name="Saito Y."/>
            <person name="Sakai S."/>
            <person name="Song C."/>
            <person name="Tasumi E."/>
            <person name="Yamanaka Y."/>
            <person name="Yamaguchi T."/>
            <person name="Kamagata Y."/>
            <person name="Tamaki H."/>
            <person name="Takai K."/>
        </authorList>
    </citation>
    <scope>NUCLEOTIDE SEQUENCE [LARGE SCALE GENOMIC DNA]</scope>
    <source>
        <strain evidence="2 3">MK-D1</strain>
    </source>
</reference>
<dbReference type="GeneID" id="41329275"/>
<dbReference type="Gene3D" id="3.30.1050.10">
    <property type="entry name" value="SCP2 sterol-binding domain"/>
    <property type="match status" value="1"/>
</dbReference>
<dbReference type="InterPro" id="IPR016181">
    <property type="entry name" value="Acyl_CoA_acyltransferase"/>
</dbReference>
<dbReference type="PROSITE" id="PS51186">
    <property type="entry name" value="GNAT"/>
    <property type="match status" value="1"/>
</dbReference>